<keyword evidence="5 8" id="KW-1133">Transmembrane helix</keyword>
<dbReference type="PANTHER" id="PTHR43731:SF14">
    <property type="entry name" value="PRESENILIN-ASSOCIATED RHOMBOID-LIKE PROTEIN, MITOCHONDRIAL"/>
    <property type="match status" value="1"/>
</dbReference>
<dbReference type="Pfam" id="PF01694">
    <property type="entry name" value="Rhomboid"/>
    <property type="match status" value="1"/>
</dbReference>
<feature type="region of interest" description="Disordered" evidence="7">
    <location>
        <begin position="138"/>
        <end position="158"/>
    </location>
</feature>
<feature type="transmembrane region" description="Helical" evidence="8">
    <location>
        <begin position="294"/>
        <end position="312"/>
    </location>
</feature>
<keyword evidence="3 8" id="KW-0812">Transmembrane</keyword>
<dbReference type="KEGG" id="lpil:LIP_1494"/>
<comment type="similarity">
    <text evidence="2">Belongs to the peptidase S54 family.</text>
</comment>
<evidence type="ECO:0000256" key="2">
    <source>
        <dbReference type="ARBA" id="ARBA00009045"/>
    </source>
</evidence>
<evidence type="ECO:0000256" key="3">
    <source>
        <dbReference type="ARBA" id="ARBA00022692"/>
    </source>
</evidence>
<keyword evidence="6 8" id="KW-0472">Membrane</keyword>
<keyword evidence="4" id="KW-0378">Hydrolase</keyword>
<dbReference type="RefSeq" id="WP_068136066.1">
    <property type="nucleotide sequence ID" value="NZ_AP014924.1"/>
</dbReference>
<evidence type="ECO:0000256" key="1">
    <source>
        <dbReference type="ARBA" id="ARBA00004141"/>
    </source>
</evidence>
<feature type="domain" description="Peptidase S54 rhomboid" evidence="9">
    <location>
        <begin position="200"/>
        <end position="334"/>
    </location>
</feature>
<evidence type="ECO:0000256" key="5">
    <source>
        <dbReference type="ARBA" id="ARBA00022989"/>
    </source>
</evidence>
<evidence type="ECO:0000256" key="7">
    <source>
        <dbReference type="SAM" id="MobiDB-lite"/>
    </source>
</evidence>
<dbReference type="PANTHER" id="PTHR43731">
    <property type="entry name" value="RHOMBOID PROTEASE"/>
    <property type="match status" value="1"/>
</dbReference>
<reference evidence="11" key="2">
    <citation type="journal article" date="2016" name="Int. J. Syst. Evol. Microbiol.">
        <title>Complete genome sequence and cell structure of Limnochorda pilosa, a Gram-negative spore-former within the phylum Firmicutes.</title>
        <authorList>
            <person name="Watanabe M."/>
            <person name="Kojima H."/>
            <person name="Fukui M."/>
        </authorList>
    </citation>
    <scope>NUCLEOTIDE SEQUENCE [LARGE SCALE GENOMIC DNA]</scope>
    <source>
        <strain evidence="11">HC45</strain>
    </source>
</reference>
<organism evidence="10 11">
    <name type="scientific">Limnochorda pilosa</name>
    <dbReference type="NCBI Taxonomy" id="1555112"/>
    <lineage>
        <taxon>Bacteria</taxon>
        <taxon>Bacillati</taxon>
        <taxon>Bacillota</taxon>
        <taxon>Limnochordia</taxon>
        <taxon>Limnochordales</taxon>
        <taxon>Limnochordaceae</taxon>
        <taxon>Limnochorda</taxon>
    </lineage>
</organism>
<dbReference type="GO" id="GO:0004252">
    <property type="term" value="F:serine-type endopeptidase activity"/>
    <property type="evidence" value="ECO:0007669"/>
    <property type="project" value="InterPro"/>
</dbReference>
<dbReference type="InterPro" id="IPR022764">
    <property type="entry name" value="Peptidase_S54_rhomboid_dom"/>
</dbReference>
<feature type="transmembrane region" description="Helical" evidence="8">
    <location>
        <begin position="265"/>
        <end position="282"/>
    </location>
</feature>
<evidence type="ECO:0000256" key="8">
    <source>
        <dbReference type="SAM" id="Phobius"/>
    </source>
</evidence>
<dbReference type="EMBL" id="AP014924">
    <property type="protein sequence ID" value="BAS27342.1"/>
    <property type="molecule type" value="Genomic_DNA"/>
</dbReference>
<keyword evidence="11" id="KW-1185">Reference proteome</keyword>
<evidence type="ECO:0000313" key="10">
    <source>
        <dbReference type="EMBL" id="BAS27342.1"/>
    </source>
</evidence>
<dbReference type="Gene3D" id="1.20.1540.10">
    <property type="entry name" value="Rhomboid-like"/>
    <property type="match status" value="1"/>
</dbReference>
<dbReference type="InterPro" id="IPR050925">
    <property type="entry name" value="Rhomboid_protease_S54"/>
</dbReference>
<feature type="region of interest" description="Disordered" evidence="7">
    <location>
        <begin position="71"/>
        <end position="90"/>
    </location>
</feature>
<dbReference type="Proteomes" id="UP000065807">
    <property type="component" value="Chromosome"/>
</dbReference>
<protein>
    <recommendedName>
        <fullName evidence="9">Peptidase S54 rhomboid domain-containing protein</fullName>
    </recommendedName>
</protein>
<accession>A0A0K2SK00</accession>
<dbReference type="InterPro" id="IPR035952">
    <property type="entry name" value="Rhomboid-like_sf"/>
</dbReference>
<gene>
    <name evidence="10" type="ORF">LIP_1494</name>
</gene>
<dbReference type="AlphaFoldDB" id="A0A0K2SK00"/>
<evidence type="ECO:0000256" key="4">
    <source>
        <dbReference type="ARBA" id="ARBA00022801"/>
    </source>
</evidence>
<evidence type="ECO:0000313" key="11">
    <source>
        <dbReference type="Proteomes" id="UP000065807"/>
    </source>
</evidence>
<feature type="transmembrane region" description="Helical" evidence="8">
    <location>
        <begin position="206"/>
        <end position="229"/>
    </location>
</feature>
<reference evidence="11" key="1">
    <citation type="submission" date="2015-07" db="EMBL/GenBank/DDBJ databases">
        <title>Complete genome sequence and phylogenetic analysis of Limnochorda pilosa.</title>
        <authorList>
            <person name="Watanabe M."/>
            <person name="Kojima H."/>
            <person name="Fukui M."/>
        </authorList>
    </citation>
    <scope>NUCLEOTIDE SEQUENCE [LARGE SCALE GENOMIC DNA]</scope>
    <source>
        <strain evidence="11">HC45</strain>
    </source>
</reference>
<dbReference type="SUPFAM" id="SSF144091">
    <property type="entry name" value="Rhomboid-like"/>
    <property type="match status" value="1"/>
</dbReference>
<dbReference type="OrthoDB" id="9813074at2"/>
<feature type="transmembrane region" description="Helical" evidence="8">
    <location>
        <begin position="241"/>
        <end position="259"/>
    </location>
</feature>
<feature type="transmembrane region" description="Helical" evidence="8">
    <location>
        <begin position="351"/>
        <end position="371"/>
    </location>
</feature>
<dbReference type="GO" id="GO:0016020">
    <property type="term" value="C:membrane"/>
    <property type="evidence" value="ECO:0007669"/>
    <property type="project" value="UniProtKB-SubCell"/>
</dbReference>
<evidence type="ECO:0000256" key="6">
    <source>
        <dbReference type="ARBA" id="ARBA00023136"/>
    </source>
</evidence>
<dbReference type="STRING" id="1555112.LIP_1494"/>
<evidence type="ECO:0000259" key="9">
    <source>
        <dbReference type="Pfam" id="PF01694"/>
    </source>
</evidence>
<sequence>MADSMGSRLRRGWIERQRRQLEEQDRQISREEIRLNLREVEVVERRREVTRLAERLGEPDPIAGLPDPSFDGAAQEAGVPGEVDLAPGERSPEEEVELLRRQIEARRAALPLRERALRAELARLDRVESDLNRRWQRLQRSEADPDSPLSRPRRPVRLGGGRSMTQTLLVVIAAIFVLDMLTGGWLLRAGAKYGPAIWGGQWYRLITSAFLHAGLMHLATNAFSIYIIGPVVENMLGARRFLLVYLISALMGSAASLYFSPLTLSVGASGAIFGLMGYILYARWQRPRVVPAELRQWVLGILLLNVFITFVLPRIDVWGHLGGLVGGFAAGFVAGAPGPSPLDLARSGRPGALGAAVVASVALVGFVWLTLQPGANPMVRSLF</sequence>
<name>A0A0K2SK00_LIMPI</name>
<comment type="subcellular location">
    <subcellularLocation>
        <location evidence="1">Membrane</location>
        <topology evidence="1">Multi-pass membrane protein</topology>
    </subcellularLocation>
</comment>
<proteinExistence type="inferred from homology"/>
<feature type="transmembrane region" description="Helical" evidence="8">
    <location>
        <begin position="167"/>
        <end position="186"/>
    </location>
</feature>